<dbReference type="InterPro" id="IPR000890">
    <property type="entry name" value="Aliphatic_acid_kin_short-chain"/>
</dbReference>
<dbReference type="GO" id="GO:0005524">
    <property type="term" value="F:ATP binding"/>
    <property type="evidence" value="ECO:0007669"/>
    <property type="project" value="UniProtKB-KW"/>
</dbReference>
<comment type="similarity">
    <text evidence="8 9">Belongs to the acetokinase family.</text>
</comment>
<evidence type="ECO:0000256" key="5">
    <source>
        <dbReference type="ARBA" id="ARBA00022777"/>
    </source>
</evidence>
<dbReference type="GO" id="GO:0006083">
    <property type="term" value="P:acetate metabolic process"/>
    <property type="evidence" value="ECO:0007669"/>
    <property type="project" value="TreeGrafter"/>
</dbReference>
<dbReference type="CDD" id="cd24010">
    <property type="entry name" value="ASKHA_NBD_AcK_PK"/>
    <property type="match status" value="1"/>
</dbReference>
<feature type="binding site" evidence="8">
    <location>
        <begin position="272"/>
        <end position="274"/>
    </location>
    <ligand>
        <name>ATP</name>
        <dbReference type="ChEBI" id="CHEBI:30616"/>
    </ligand>
</feature>
<keyword evidence="6 8" id="KW-0067">ATP-binding</keyword>
<dbReference type="Pfam" id="PF00871">
    <property type="entry name" value="Acetate_kinase"/>
    <property type="match status" value="1"/>
</dbReference>
<evidence type="ECO:0000256" key="9">
    <source>
        <dbReference type="RuleBase" id="RU003835"/>
    </source>
</evidence>
<dbReference type="EC" id="2.7.2.1" evidence="8"/>
<feature type="binding site" evidence="8">
    <location>
        <begin position="320"/>
        <end position="324"/>
    </location>
    <ligand>
        <name>ATP</name>
        <dbReference type="ChEBI" id="CHEBI:30616"/>
    </ligand>
</feature>
<dbReference type="AlphaFoldDB" id="A0A146GBD5"/>
<dbReference type="PANTHER" id="PTHR21060">
    <property type="entry name" value="ACETATE KINASE"/>
    <property type="match status" value="1"/>
</dbReference>
<dbReference type="STRING" id="690879.TSACC_23359"/>
<proteinExistence type="inferred from homology"/>
<feature type="active site" description="Proton donor/acceptor" evidence="8">
    <location>
        <position position="137"/>
    </location>
</feature>
<dbReference type="UniPathway" id="UPA00340">
    <property type="reaction ID" value="UER00458"/>
</dbReference>
<dbReference type="FunCoup" id="A0A146GBD5">
    <property type="interactions" value="353"/>
</dbReference>
<evidence type="ECO:0000256" key="4">
    <source>
        <dbReference type="ARBA" id="ARBA00022741"/>
    </source>
</evidence>
<accession>A0A146GBD5</accession>
<evidence type="ECO:0000256" key="6">
    <source>
        <dbReference type="ARBA" id="ARBA00022840"/>
    </source>
</evidence>
<sequence length="392" mass="42291">MGLIFVVNCGSSSLKFTLINPEDGKTVANGLAERLGTPEAVVNIRQPVRLEFQVPNATHGDALDKILSHIDGDIVGVGHRIVHGGEYFTESVLVDDKVVELIGSASDLAPLHNPAHVMGIEAARKKFPDLPHVVVFDTAFHQSMPKRAYLYALPYAMYTNEKVRKYGFHGTSHRYVAGEAAKLMGKPLEDLHLITMHLGNGSSTCAIREGKSYDTSMGLTPLEGLIMGTRSGDVDANLHEYLTRRTGCTLSEVTAMVNRESGLLGISGLSNDMRTLAEAAASGHQRAALAIDMFCFRLAKHILGMSASLDRIDALIFTGGIGENSAIVREKTLSYLSLLRPQVDSELNNQHGRPANGRITTGDSPVLALVVPTNEELVIARETARFVPALAS</sequence>
<comment type="catalytic activity">
    <reaction evidence="8">
        <text>acetate + ATP = acetyl phosphate + ADP</text>
        <dbReference type="Rhea" id="RHEA:11352"/>
        <dbReference type="ChEBI" id="CHEBI:22191"/>
        <dbReference type="ChEBI" id="CHEBI:30089"/>
        <dbReference type="ChEBI" id="CHEBI:30616"/>
        <dbReference type="ChEBI" id="CHEBI:456216"/>
        <dbReference type="EC" id="2.7.2.1"/>
    </reaction>
</comment>
<keyword evidence="1 8" id="KW-0963">Cytoplasm</keyword>
<dbReference type="EMBL" id="BDCO01000002">
    <property type="protein sequence ID" value="GAT34925.1"/>
    <property type="molecule type" value="Genomic_DNA"/>
</dbReference>
<feature type="binding site" evidence="8">
    <location>
        <position position="8"/>
    </location>
    <ligand>
        <name>Mg(2+)</name>
        <dbReference type="ChEBI" id="CHEBI:18420"/>
    </ligand>
</feature>
<dbReference type="OrthoDB" id="9802453at2"/>
<dbReference type="PRINTS" id="PR00471">
    <property type="entry name" value="ACETATEKNASE"/>
</dbReference>
<dbReference type="InParanoid" id="A0A146GBD5"/>
<organism evidence="10 11">
    <name type="scientific">Terrimicrobium sacchariphilum</name>
    <dbReference type="NCBI Taxonomy" id="690879"/>
    <lineage>
        <taxon>Bacteria</taxon>
        <taxon>Pseudomonadati</taxon>
        <taxon>Verrucomicrobiota</taxon>
        <taxon>Terrimicrobiia</taxon>
        <taxon>Terrimicrobiales</taxon>
        <taxon>Terrimicrobiaceae</taxon>
        <taxon>Terrimicrobium</taxon>
    </lineage>
</organism>
<keyword evidence="7 8" id="KW-0460">Magnesium</keyword>
<comment type="subcellular location">
    <subcellularLocation>
        <location evidence="8">Cytoplasm</location>
    </subcellularLocation>
</comment>
<feature type="binding site" evidence="8">
    <location>
        <position position="80"/>
    </location>
    <ligand>
        <name>substrate</name>
    </ligand>
</feature>
<evidence type="ECO:0000256" key="3">
    <source>
        <dbReference type="ARBA" id="ARBA00022723"/>
    </source>
</evidence>
<evidence type="ECO:0000256" key="7">
    <source>
        <dbReference type="ARBA" id="ARBA00022842"/>
    </source>
</evidence>
<feature type="site" description="Transition state stabilizer" evidence="8">
    <location>
        <position position="169"/>
    </location>
</feature>
<comment type="caution">
    <text evidence="10">The sequence shown here is derived from an EMBL/GenBank/DDBJ whole genome shotgun (WGS) entry which is preliminary data.</text>
</comment>
<dbReference type="GO" id="GO:0005829">
    <property type="term" value="C:cytosol"/>
    <property type="evidence" value="ECO:0007669"/>
    <property type="project" value="TreeGrafter"/>
</dbReference>
<feature type="site" description="Transition state stabilizer" evidence="8">
    <location>
        <position position="230"/>
    </location>
</feature>
<dbReference type="HAMAP" id="MF_00020">
    <property type="entry name" value="Acetate_kinase"/>
    <property type="match status" value="1"/>
</dbReference>
<dbReference type="PANTHER" id="PTHR21060:SF21">
    <property type="entry name" value="ACETATE KINASE"/>
    <property type="match status" value="1"/>
</dbReference>
<keyword evidence="5 8" id="KW-0418">Kinase</keyword>
<name>A0A146GBD5_TERSA</name>
<feature type="binding site" evidence="8">
    <location>
        <begin position="197"/>
        <end position="201"/>
    </location>
    <ligand>
        <name>ATP</name>
        <dbReference type="ChEBI" id="CHEBI:30616"/>
    </ligand>
</feature>
<keyword evidence="4 8" id="KW-0547">Nucleotide-binding</keyword>
<dbReference type="PIRSF" id="PIRSF000722">
    <property type="entry name" value="Acetate_prop_kin"/>
    <property type="match status" value="1"/>
</dbReference>
<keyword evidence="11" id="KW-1185">Reference proteome</keyword>
<dbReference type="Proteomes" id="UP000076023">
    <property type="component" value="Unassembled WGS sequence"/>
</dbReference>
<dbReference type="InterPro" id="IPR043129">
    <property type="entry name" value="ATPase_NBD"/>
</dbReference>
<keyword evidence="3 8" id="KW-0479">Metal-binding</keyword>
<evidence type="ECO:0000256" key="1">
    <source>
        <dbReference type="ARBA" id="ARBA00022490"/>
    </source>
</evidence>
<gene>
    <name evidence="8" type="primary">ackA</name>
    <name evidence="10" type="ORF">TSACC_23359</name>
</gene>
<comment type="cofactor">
    <cofactor evidence="8">
        <name>Mg(2+)</name>
        <dbReference type="ChEBI" id="CHEBI:18420"/>
    </cofactor>
    <cofactor evidence="8">
        <name>Mn(2+)</name>
        <dbReference type="ChEBI" id="CHEBI:29035"/>
    </cofactor>
    <text evidence="8">Mg(2+). Can also accept Mn(2+).</text>
</comment>
<dbReference type="NCBIfam" id="TIGR00016">
    <property type="entry name" value="ackA"/>
    <property type="match status" value="1"/>
</dbReference>
<dbReference type="RefSeq" id="WP_075080514.1">
    <property type="nucleotide sequence ID" value="NZ_BDCO01000002.1"/>
</dbReference>
<feature type="binding site" evidence="8">
    <location>
        <position position="375"/>
    </location>
    <ligand>
        <name>Mg(2+)</name>
        <dbReference type="ChEBI" id="CHEBI:18420"/>
    </ligand>
</feature>
<reference evidence="11" key="1">
    <citation type="journal article" date="2017" name="Genome Announc.">
        <title>Draft Genome Sequence of Terrimicrobium sacchariphilum NM-5T, a Facultative Anaerobic Soil Bacterium of the Class Spartobacteria.</title>
        <authorList>
            <person name="Qiu Y.L."/>
            <person name="Tourlousse D.M."/>
            <person name="Matsuura N."/>
            <person name="Ohashi A."/>
            <person name="Sekiguchi Y."/>
        </authorList>
    </citation>
    <scope>NUCLEOTIDE SEQUENCE [LARGE SCALE GENOMIC DNA]</scope>
    <source>
        <strain evidence="11">NM-5</strain>
    </source>
</reference>
<dbReference type="GO" id="GO:0008776">
    <property type="term" value="F:acetate kinase activity"/>
    <property type="evidence" value="ECO:0007669"/>
    <property type="project" value="UniProtKB-UniRule"/>
</dbReference>
<dbReference type="GO" id="GO:0006085">
    <property type="term" value="P:acetyl-CoA biosynthetic process"/>
    <property type="evidence" value="ECO:0007669"/>
    <property type="project" value="UniProtKB-UniRule"/>
</dbReference>
<comment type="subunit">
    <text evidence="8">Homodimer.</text>
</comment>
<feature type="binding site" evidence="8">
    <location>
        <position position="15"/>
    </location>
    <ligand>
        <name>ATP</name>
        <dbReference type="ChEBI" id="CHEBI:30616"/>
    </ligand>
</feature>
<comment type="function">
    <text evidence="8">Catalyzes the formation of acetyl phosphate from acetate and ATP. Can also catalyze the reverse reaction.</text>
</comment>
<comment type="pathway">
    <text evidence="8">Metabolic intermediate biosynthesis; acetyl-CoA biosynthesis; acetyl-CoA from acetate: step 1/2.</text>
</comment>
<keyword evidence="2 8" id="KW-0808">Transferase</keyword>
<dbReference type="GO" id="GO:0000287">
    <property type="term" value="F:magnesium ion binding"/>
    <property type="evidence" value="ECO:0007669"/>
    <property type="project" value="UniProtKB-UniRule"/>
</dbReference>
<evidence type="ECO:0000256" key="2">
    <source>
        <dbReference type="ARBA" id="ARBA00022679"/>
    </source>
</evidence>
<evidence type="ECO:0000256" key="8">
    <source>
        <dbReference type="HAMAP-Rule" id="MF_00020"/>
    </source>
</evidence>
<evidence type="ECO:0000313" key="10">
    <source>
        <dbReference type="EMBL" id="GAT34925.1"/>
    </source>
</evidence>
<dbReference type="SUPFAM" id="SSF53067">
    <property type="entry name" value="Actin-like ATPase domain"/>
    <property type="match status" value="2"/>
</dbReference>
<dbReference type="InterPro" id="IPR004372">
    <property type="entry name" value="Ac/propionate_kinase"/>
</dbReference>
<protein>
    <recommendedName>
        <fullName evidence="8">Acetate kinase</fullName>
        <ecNumber evidence="8">2.7.2.1</ecNumber>
    </recommendedName>
    <alternativeName>
        <fullName evidence="8">Acetokinase</fullName>
    </alternativeName>
</protein>
<evidence type="ECO:0000313" key="11">
    <source>
        <dbReference type="Proteomes" id="UP000076023"/>
    </source>
</evidence>
<dbReference type="Gene3D" id="3.30.420.40">
    <property type="match status" value="2"/>
</dbReference>